<evidence type="ECO:0000259" key="1">
    <source>
        <dbReference type="Pfam" id="PF00583"/>
    </source>
</evidence>
<evidence type="ECO:0000313" key="2">
    <source>
        <dbReference type="EMBL" id="KIJ44005.1"/>
    </source>
</evidence>
<dbReference type="AlphaFoldDB" id="A0A0C9VYD5"/>
<gene>
    <name evidence="2" type="ORF">M422DRAFT_169003</name>
</gene>
<dbReference type="InterPro" id="IPR000182">
    <property type="entry name" value="GNAT_dom"/>
</dbReference>
<dbReference type="OrthoDB" id="4738875at2759"/>
<accession>A0A0C9VYD5</accession>
<dbReference type="Gene3D" id="3.40.630.30">
    <property type="match status" value="1"/>
</dbReference>
<dbReference type="InterPro" id="IPR016181">
    <property type="entry name" value="Acyl_CoA_acyltransferase"/>
</dbReference>
<dbReference type="GO" id="GO:0016747">
    <property type="term" value="F:acyltransferase activity, transferring groups other than amino-acyl groups"/>
    <property type="evidence" value="ECO:0007669"/>
    <property type="project" value="InterPro"/>
</dbReference>
<sequence>MPEKYYGPGKQLDSYHLQLFGVLPEYQRKGYGTALVKFVENRVHSPLSIDIYIYISSL</sequence>
<name>A0A0C9VYD5_SPHS4</name>
<keyword evidence="3" id="KW-1185">Reference proteome</keyword>
<proteinExistence type="predicted"/>
<feature type="domain" description="N-acetyltransferase" evidence="1">
    <location>
        <begin position="15"/>
        <end position="42"/>
    </location>
</feature>
<protein>
    <recommendedName>
        <fullName evidence="1">N-acetyltransferase domain-containing protein</fullName>
    </recommendedName>
</protein>
<dbReference type="SUPFAM" id="SSF55729">
    <property type="entry name" value="Acyl-CoA N-acyltransferases (Nat)"/>
    <property type="match status" value="1"/>
</dbReference>
<reference evidence="2 3" key="1">
    <citation type="submission" date="2014-06" db="EMBL/GenBank/DDBJ databases">
        <title>Evolutionary Origins and Diversification of the Mycorrhizal Mutualists.</title>
        <authorList>
            <consortium name="DOE Joint Genome Institute"/>
            <consortium name="Mycorrhizal Genomics Consortium"/>
            <person name="Kohler A."/>
            <person name="Kuo A."/>
            <person name="Nagy L.G."/>
            <person name="Floudas D."/>
            <person name="Copeland A."/>
            <person name="Barry K.W."/>
            <person name="Cichocki N."/>
            <person name="Veneault-Fourrey C."/>
            <person name="LaButti K."/>
            <person name="Lindquist E.A."/>
            <person name="Lipzen A."/>
            <person name="Lundell T."/>
            <person name="Morin E."/>
            <person name="Murat C."/>
            <person name="Riley R."/>
            <person name="Ohm R."/>
            <person name="Sun H."/>
            <person name="Tunlid A."/>
            <person name="Henrissat B."/>
            <person name="Grigoriev I.V."/>
            <person name="Hibbett D.S."/>
            <person name="Martin F."/>
        </authorList>
    </citation>
    <scope>NUCLEOTIDE SEQUENCE [LARGE SCALE GENOMIC DNA]</scope>
    <source>
        <strain evidence="2 3">SS14</strain>
    </source>
</reference>
<organism evidence="2 3">
    <name type="scientific">Sphaerobolus stellatus (strain SS14)</name>
    <dbReference type="NCBI Taxonomy" id="990650"/>
    <lineage>
        <taxon>Eukaryota</taxon>
        <taxon>Fungi</taxon>
        <taxon>Dikarya</taxon>
        <taxon>Basidiomycota</taxon>
        <taxon>Agaricomycotina</taxon>
        <taxon>Agaricomycetes</taxon>
        <taxon>Phallomycetidae</taxon>
        <taxon>Geastrales</taxon>
        <taxon>Sphaerobolaceae</taxon>
        <taxon>Sphaerobolus</taxon>
    </lineage>
</organism>
<dbReference type="Pfam" id="PF00583">
    <property type="entry name" value="Acetyltransf_1"/>
    <property type="match status" value="1"/>
</dbReference>
<dbReference type="HOGENOM" id="CLU_2980605_0_0_1"/>
<dbReference type="Proteomes" id="UP000054279">
    <property type="component" value="Unassembled WGS sequence"/>
</dbReference>
<dbReference type="CDD" id="cd04301">
    <property type="entry name" value="NAT_SF"/>
    <property type="match status" value="1"/>
</dbReference>
<dbReference type="EMBL" id="KN837119">
    <property type="protein sequence ID" value="KIJ44005.1"/>
    <property type="molecule type" value="Genomic_DNA"/>
</dbReference>
<evidence type="ECO:0000313" key="3">
    <source>
        <dbReference type="Proteomes" id="UP000054279"/>
    </source>
</evidence>